<evidence type="ECO:0000256" key="7">
    <source>
        <dbReference type="RuleBase" id="RU000508"/>
    </source>
</evidence>
<dbReference type="PRINTS" id="PR00115">
    <property type="entry name" value="F16BPHPHTASE"/>
</dbReference>
<dbReference type="SUPFAM" id="SSF56655">
    <property type="entry name" value="Carbohydrate phosphatase"/>
    <property type="match status" value="1"/>
</dbReference>
<evidence type="ECO:0000256" key="4">
    <source>
        <dbReference type="ARBA" id="ARBA00022801"/>
    </source>
</evidence>
<sequence length="361" mass="37779">MYCAATAQEAQNTPGAAPLDLTEFVAANAPADSAQSLALLLSSVAVAVKQIAGKVSRAGLEGLFGVAEQQGGGSGDTQKKLDVVANDIMKAVLSANPQVAVLASEEDDEAMLCSRGAAAAAAAAAAAGGGGYVVVFDPLDGSRNIDAAIPTGTIFGVYKSLAAAGNDKLDATAAALQPGTELVAAGYALYSSATMLVISTGQGTHGFTLDPLCGEFLLTHPNIKIPQRGQIYSVNDARFHDWPKGLQAYIEAIRQGKGQNPKQYSARYICSLVGDFHRTLLYGGVCMNPRCHLRLVYEANPLALLCEQAGGIASDGKQRLRDIKPAKLHQRLPLFMGSPDDMTELMSYDDVQQLDGKTYTV</sequence>
<dbReference type="InterPro" id="IPR000146">
    <property type="entry name" value="FBPase_class-1"/>
</dbReference>
<dbReference type="Proteomes" id="UP001244341">
    <property type="component" value="Chromosome 13b"/>
</dbReference>
<keyword evidence="11" id="KW-1185">Reference proteome</keyword>
<evidence type="ECO:0000256" key="5">
    <source>
        <dbReference type="ARBA" id="ARBA00023277"/>
    </source>
</evidence>
<feature type="domain" description="Fructose-1-6-bisphosphatase class I N-terminal" evidence="8">
    <location>
        <begin position="31"/>
        <end position="221"/>
    </location>
</feature>
<dbReference type="PIRSF" id="PIRSF500210">
    <property type="entry name" value="FBPtase"/>
    <property type="match status" value="1"/>
</dbReference>
<gene>
    <name evidence="10" type="ORF">OEZ85_000767</name>
</gene>
<dbReference type="Pfam" id="PF18913">
    <property type="entry name" value="FBPase_C"/>
    <property type="match status" value="1"/>
</dbReference>
<keyword evidence="4 7" id="KW-0378">Hydrolase</keyword>
<dbReference type="CDD" id="cd00354">
    <property type="entry name" value="FBPase"/>
    <property type="match status" value="1"/>
</dbReference>
<evidence type="ECO:0000259" key="8">
    <source>
        <dbReference type="Pfam" id="PF00316"/>
    </source>
</evidence>
<dbReference type="Gene3D" id="3.30.540.10">
    <property type="entry name" value="Fructose-1,6-Bisphosphatase, subunit A, domain 1"/>
    <property type="match status" value="1"/>
</dbReference>
<dbReference type="InterPro" id="IPR044015">
    <property type="entry name" value="FBPase_C_dom"/>
</dbReference>
<evidence type="ECO:0000256" key="6">
    <source>
        <dbReference type="ARBA" id="ARBA00032973"/>
    </source>
</evidence>
<evidence type="ECO:0000259" key="9">
    <source>
        <dbReference type="Pfam" id="PF18913"/>
    </source>
</evidence>
<dbReference type="EMBL" id="CP126220">
    <property type="protein sequence ID" value="WIA21575.1"/>
    <property type="molecule type" value="Genomic_DNA"/>
</dbReference>
<dbReference type="HAMAP" id="MF_01855">
    <property type="entry name" value="FBPase_class1"/>
    <property type="match status" value="1"/>
</dbReference>
<dbReference type="Gene3D" id="3.40.190.80">
    <property type="match status" value="1"/>
</dbReference>
<proteinExistence type="inferred from homology"/>
<comment type="similarity">
    <text evidence="2 7">Belongs to the FBPase class 1 family.</text>
</comment>
<feature type="domain" description="Fructose-1-6-bisphosphatase class 1 C-terminal" evidence="9">
    <location>
        <begin position="225"/>
        <end position="348"/>
    </location>
</feature>
<dbReference type="InterPro" id="IPR033391">
    <property type="entry name" value="FBPase_N"/>
</dbReference>
<protein>
    <recommendedName>
        <fullName evidence="3">fructose-bisphosphatase</fullName>
        <ecNumber evidence="3">3.1.3.11</ecNumber>
    </recommendedName>
    <alternativeName>
        <fullName evidence="6">D-fructose-1,6-bisphosphate 1-phosphohydrolase</fullName>
    </alternativeName>
</protein>
<evidence type="ECO:0000313" key="10">
    <source>
        <dbReference type="EMBL" id="WIA21575.1"/>
    </source>
</evidence>
<dbReference type="EC" id="3.1.3.11" evidence="3"/>
<reference evidence="10 11" key="1">
    <citation type="submission" date="2023-05" db="EMBL/GenBank/DDBJ databases">
        <title>A 100% complete, gapless, phased diploid assembly of the Scenedesmus obliquus UTEX 3031 genome.</title>
        <authorList>
            <person name="Biondi T.C."/>
            <person name="Hanschen E.R."/>
            <person name="Kwon T."/>
            <person name="Eng W."/>
            <person name="Kruse C.P.S."/>
            <person name="Koehler S.I."/>
            <person name="Kunde Y."/>
            <person name="Gleasner C.D."/>
            <person name="You Mak K.T."/>
            <person name="Polle J."/>
            <person name="Hovde B.T."/>
            <person name="Starkenburg S.R."/>
        </authorList>
    </citation>
    <scope>NUCLEOTIDE SEQUENCE [LARGE SCALE GENOMIC DNA]</scope>
    <source>
        <strain evidence="10 11">DOE0152z</strain>
    </source>
</reference>
<dbReference type="PANTHER" id="PTHR11556:SF12">
    <property type="entry name" value="FRUCTOSE-BISPHOSPHATASE"/>
    <property type="match status" value="1"/>
</dbReference>
<keyword evidence="5 7" id="KW-0119">Carbohydrate metabolism</keyword>
<dbReference type="PANTHER" id="PTHR11556">
    <property type="entry name" value="FRUCTOSE-1,6-BISPHOSPHATASE-RELATED"/>
    <property type="match status" value="1"/>
</dbReference>
<evidence type="ECO:0000256" key="2">
    <source>
        <dbReference type="ARBA" id="ARBA00010941"/>
    </source>
</evidence>
<evidence type="ECO:0000256" key="3">
    <source>
        <dbReference type="ARBA" id="ARBA00013093"/>
    </source>
</evidence>
<accession>A0ABY8UKB9</accession>
<dbReference type="Pfam" id="PF00316">
    <property type="entry name" value="FBPase"/>
    <property type="match status" value="1"/>
</dbReference>
<evidence type="ECO:0000313" key="11">
    <source>
        <dbReference type="Proteomes" id="UP001244341"/>
    </source>
</evidence>
<evidence type="ECO:0000256" key="1">
    <source>
        <dbReference type="ARBA" id="ARBA00001273"/>
    </source>
</evidence>
<dbReference type="PIRSF" id="PIRSF000904">
    <property type="entry name" value="FBPtase_SBPase"/>
    <property type="match status" value="1"/>
</dbReference>
<comment type="catalytic activity">
    <reaction evidence="1">
        <text>beta-D-fructose 1,6-bisphosphate + H2O = beta-D-fructose 6-phosphate + phosphate</text>
        <dbReference type="Rhea" id="RHEA:11064"/>
        <dbReference type="ChEBI" id="CHEBI:15377"/>
        <dbReference type="ChEBI" id="CHEBI:32966"/>
        <dbReference type="ChEBI" id="CHEBI:43474"/>
        <dbReference type="ChEBI" id="CHEBI:57634"/>
        <dbReference type="EC" id="3.1.3.11"/>
    </reaction>
</comment>
<name>A0ABY8UKB9_TETOB</name>
<organism evidence="10 11">
    <name type="scientific">Tetradesmus obliquus</name>
    <name type="common">Green alga</name>
    <name type="synonym">Acutodesmus obliquus</name>
    <dbReference type="NCBI Taxonomy" id="3088"/>
    <lineage>
        <taxon>Eukaryota</taxon>
        <taxon>Viridiplantae</taxon>
        <taxon>Chlorophyta</taxon>
        <taxon>core chlorophytes</taxon>
        <taxon>Chlorophyceae</taxon>
        <taxon>CS clade</taxon>
        <taxon>Sphaeropleales</taxon>
        <taxon>Scenedesmaceae</taxon>
        <taxon>Tetradesmus</taxon>
    </lineage>
</organism>
<dbReference type="InterPro" id="IPR028343">
    <property type="entry name" value="FBPtase"/>
</dbReference>